<name>A0A368H301_ANCCA</name>
<dbReference type="EMBL" id="JOJR01000018">
    <property type="protein sequence ID" value="RCN50956.1"/>
    <property type="molecule type" value="Genomic_DNA"/>
</dbReference>
<dbReference type="Pfam" id="PF10328">
    <property type="entry name" value="7TM_GPCR_Srx"/>
    <property type="match status" value="1"/>
</dbReference>
<evidence type="ECO:0000259" key="2">
    <source>
        <dbReference type="Pfam" id="PF10328"/>
    </source>
</evidence>
<feature type="domain" description="7TM GPCR serpentine receptor class x (Srx)" evidence="2">
    <location>
        <begin position="1"/>
        <end position="46"/>
    </location>
</feature>
<reference evidence="3 4" key="1">
    <citation type="submission" date="2014-10" db="EMBL/GenBank/DDBJ databases">
        <title>Draft genome of the hookworm Ancylostoma caninum.</title>
        <authorList>
            <person name="Mitreva M."/>
        </authorList>
    </citation>
    <scope>NUCLEOTIDE SEQUENCE [LARGE SCALE GENOMIC DNA]</scope>
    <source>
        <strain evidence="3 4">Baltimore</strain>
    </source>
</reference>
<keyword evidence="1" id="KW-0472">Membrane</keyword>
<protein>
    <recommendedName>
        <fullName evidence="2">7TM GPCR serpentine receptor class x (Srx) domain-containing protein</fullName>
    </recommendedName>
</protein>
<evidence type="ECO:0000313" key="4">
    <source>
        <dbReference type="Proteomes" id="UP000252519"/>
    </source>
</evidence>
<evidence type="ECO:0000256" key="1">
    <source>
        <dbReference type="SAM" id="Phobius"/>
    </source>
</evidence>
<keyword evidence="1" id="KW-0812">Transmembrane</keyword>
<keyword evidence="4" id="KW-1185">Reference proteome</keyword>
<proteinExistence type="predicted"/>
<feature type="transmembrane region" description="Helical" evidence="1">
    <location>
        <begin position="21"/>
        <end position="45"/>
    </location>
</feature>
<gene>
    <name evidence="3" type="ORF">ANCCAN_02969</name>
</gene>
<dbReference type="Proteomes" id="UP000252519">
    <property type="component" value="Unassembled WGS sequence"/>
</dbReference>
<keyword evidence="1" id="KW-1133">Transmembrane helix</keyword>
<dbReference type="AlphaFoldDB" id="A0A368H301"/>
<dbReference type="InterPro" id="IPR019430">
    <property type="entry name" value="7TM_GPCR_serpentine_rcpt_Srx"/>
</dbReference>
<dbReference type="OrthoDB" id="5825164at2759"/>
<evidence type="ECO:0000313" key="3">
    <source>
        <dbReference type="EMBL" id="RCN50956.1"/>
    </source>
</evidence>
<organism evidence="3 4">
    <name type="scientific">Ancylostoma caninum</name>
    <name type="common">Dog hookworm</name>
    <dbReference type="NCBI Taxonomy" id="29170"/>
    <lineage>
        <taxon>Eukaryota</taxon>
        <taxon>Metazoa</taxon>
        <taxon>Ecdysozoa</taxon>
        <taxon>Nematoda</taxon>
        <taxon>Chromadorea</taxon>
        <taxon>Rhabditida</taxon>
        <taxon>Rhabditina</taxon>
        <taxon>Rhabditomorpha</taxon>
        <taxon>Strongyloidea</taxon>
        <taxon>Ancylostomatidae</taxon>
        <taxon>Ancylostomatinae</taxon>
        <taxon>Ancylostoma</taxon>
    </lineage>
</organism>
<sequence length="84" mass="9873">MVFVVELYTYFHLAWQVQDRWSVWILTTVAWNLVHCTDALIIITFNGEYRKLISSPKRIFRWTSSVRDSSVTATVRDGGSKYNK</sequence>
<comment type="caution">
    <text evidence="3">The sequence shown here is derived from an EMBL/GenBank/DDBJ whole genome shotgun (WGS) entry which is preliminary data.</text>
</comment>
<accession>A0A368H301</accession>